<proteinExistence type="predicted"/>
<dbReference type="AlphaFoldDB" id="A0A370KIH4"/>
<dbReference type="InterPro" id="IPR021232">
    <property type="entry name" value="DUF2735"/>
</dbReference>
<dbReference type="RefSeq" id="WP_016558005.1">
    <property type="nucleotide sequence ID" value="NZ_KZ857266.1"/>
</dbReference>
<evidence type="ECO:0000313" key="2">
    <source>
        <dbReference type="Proteomes" id="UP000254939"/>
    </source>
</evidence>
<dbReference type="Pfam" id="PF10931">
    <property type="entry name" value="DUF2735"/>
    <property type="match status" value="1"/>
</dbReference>
<gene>
    <name evidence="1" type="ORF">B5K06_24905</name>
</gene>
<sequence>MTIGVHHETATIYSFPAKRFVAAEPRMSVDLESQMEASVYDSCWYHDEAMKESEKASQPKFTPRIVD</sequence>
<comment type="caution">
    <text evidence="1">The sequence shown here is derived from an EMBL/GenBank/DDBJ whole genome shotgun (WGS) entry which is preliminary data.</text>
</comment>
<evidence type="ECO:0000313" key="1">
    <source>
        <dbReference type="EMBL" id="RDJ05690.1"/>
    </source>
</evidence>
<name>A0A370KIH4_9HYPH</name>
<dbReference type="OrthoDB" id="8001436at2"/>
<dbReference type="EMBL" id="NAAC01000031">
    <property type="protein sequence ID" value="RDJ05690.1"/>
    <property type="molecule type" value="Genomic_DNA"/>
</dbReference>
<dbReference type="Proteomes" id="UP000254939">
    <property type="component" value="Unassembled WGS sequence"/>
</dbReference>
<protein>
    <submittedName>
        <fullName evidence="1">Glutamine synthetase</fullName>
    </submittedName>
</protein>
<organism evidence="1 2">
    <name type="scientific">Rhizobium grahamii</name>
    <dbReference type="NCBI Taxonomy" id="1120045"/>
    <lineage>
        <taxon>Bacteria</taxon>
        <taxon>Pseudomonadati</taxon>
        <taxon>Pseudomonadota</taxon>
        <taxon>Alphaproteobacteria</taxon>
        <taxon>Hyphomicrobiales</taxon>
        <taxon>Rhizobiaceae</taxon>
        <taxon>Rhizobium/Agrobacterium group</taxon>
        <taxon>Rhizobium</taxon>
    </lineage>
</organism>
<accession>A0A370KIH4</accession>
<reference evidence="1 2" key="1">
    <citation type="submission" date="2017-03" db="EMBL/GenBank/DDBJ databases">
        <title>Genome analysis of Rhizobial strains effectives or ineffectives for nitrogen fixation isolated from bean seeds.</title>
        <authorList>
            <person name="Peralta H."/>
            <person name="Aguilar-Vera A."/>
            <person name="Mora Y."/>
            <person name="Vargas-Lagunas C."/>
            <person name="Girard L."/>
            <person name="Mora J."/>
        </authorList>
    </citation>
    <scope>NUCLEOTIDE SEQUENCE [LARGE SCALE GENOMIC DNA]</scope>
    <source>
        <strain evidence="1 2">CCGM3</strain>
    </source>
</reference>